<evidence type="ECO:0000313" key="4">
    <source>
        <dbReference type="RefSeq" id="XP_030383389.1"/>
    </source>
</evidence>
<dbReference type="SUPFAM" id="SSF100895">
    <property type="entry name" value="Kazal-type serine protease inhibitors"/>
    <property type="match status" value="1"/>
</dbReference>
<dbReference type="Gene3D" id="3.30.60.30">
    <property type="match status" value="1"/>
</dbReference>
<feature type="domain" description="Kazal-like" evidence="2">
    <location>
        <begin position="21"/>
        <end position="73"/>
    </location>
</feature>
<sequence length="73" mass="8186">MKCFALFSLLAFVLAVALVGRTEASFCPCDLSKKEQVCGSNGVTYKNRCEFECTQRDYRKLGRKLDVQKIGPC</sequence>
<keyword evidence="3" id="KW-1185">Reference proteome</keyword>
<dbReference type="Proteomes" id="UP000504634">
    <property type="component" value="Unplaced"/>
</dbReference>
<protein>
    <submittedName>
        <fullName evidence="4">Agrin-like</fullName>
    </submittedName>
</protein>
<dbReference type="PROSITE" id="PS51465">
    <property type="entry name" value="KAZAL_2"/>
    <property type="match status" value="1"/>
</dbReference>
<evidence type="ECO:0000313" key="3">
    <source>
        <dbReference type="Proteomes" id="UP000504634"/>
    </source>
</evidence>
<keyword evidence="1" id="KW-0732">Signal</keyword>
<proteinExistence type="predicted"/>
<feature type="chain" id="PRO_5027020183" evidence="1">
    <location>
        <begin position="25"/>
        <end position="73"/>
    </location>
</feature>
<organism evidence="3 4">
    <name type="scientific">Drosophila lebanonensis</name>
    <name type="common">Fruit fly</name>
    <name type="synonym">Scaptodrosophila lebanonensis</name>
    <dbReference type="NCBI Taxonomy" id="7225"/>
    <lineage>
        <taxon>Eukaryota</taxon>
        <taxon>Metazoa</taxon>
        <taxon>Ecdysozoa</taxon>
        <taxon>Arthropoda</taxon>
        <taxon>Hexapoda</taxon>
        <taxon>Insecta</taxon>
        <taxon>Pterygota</taxon>
        <taxon>Neoptera</taxon>
        <taxon>Endopterygota</taxon>
        <taxon>Diptera</taxon>
        <taxon>Brachycera</taxon>
        <taxon>Muscomorpha</taxon>
        <taxon>Ephydroidea</taxon>
        <taxon>Drosophilidae</taxon>
        <taxon>Scaptodrosophila</taxon>
    </lineage>
</organism>
<accession>A0A6J2U4V9</accession>
<reference evidence="4" key="1">
    <citation type="submission" date="2025-08" db="UniProtKB">
        <authorList>
            <consortium name="RefSeq"/>
        </authorList>
    </citation>
    <scope>IDENTIFICATION</scope>
    <source>
        <strain evidence="4">11010-0011.00</strain>
        <tissue evidence="4">Whole body</tissue>
    </source>
</reference>
<dbReference type="InterPro" id="IPR002350">
    <property type="entry name" value="Kazal_dom"/>
</dbReference>
<name>A0A6J2U4V9_DROLE</name>
<dbReference type="RefSeq" id="XP_030383389.1">
    <property type="nucleotide sequence ID" value="XM_030527529.1"/>
</dbReference>
<dbReference type="OrthoDB" id="328123at2759"/>
<gene>
    <name evidence="4" type="primary">LOC115630955</name>
</gene>
<dbReference type="AlphaFoldDB" id="A0A6J2U4V9"/>
<evidence type="ECO:0000259" key="2">
    <source>
        <dbReference type="PROSITE" id="PS51465"/>
    </source>
</evidence>
<dbReference type="Pfam" id="PF07648">
    <property type="entry name" value="Kazal_2"/>
    <property type="match status" value="1"/>
</dbReference>
<dbReference type="CDD" id="cd00104">
    <property type="entry name" value="KAZAL_FS"/>
    <property type="match status" value="1"/>
</dbReference>
<dbReference type="SMART" id="SM00280">
    <property type="entry name" value="KAZAL"/>
    <property type="match status" value="1"/>
</dbReference>
<dbReference type="GeneID" id="115630955"/>
<feature type="signal peptide" evidence="1">
    <location>
        <begin position="1"/>
        <end position="24"/>
    </location>
</feature>
<dbReference type="InterPro" id="IPR036058">
    <property type="entry name" value="Kazal_dom_sf"/>
</dbReference>
<evidence type="ECO:0000256" key="1">
    <source>
        <dbReference type="SAM" id="SignalP"/>
    </source>
</evidence>